<comment type="caution">
    <text evidence="2">The sequence shown here is derived from an EMBL/GenBank/DDBJ whole genome shotgun (WGS) entry which is preliminary data.</text>
</comment>
<evidence type="ECO:0000313" key="3">
    <source>
        <dbReference type="Proteomes" id="UP001501469"/>
    </source>
</evidence>
<dbReference type="RefSeq" id="WP_345051022.1">
    <property type="nucleotide sequence ID" value="NZ_BAABDK010000010.1"/>
</dbReference>
<evidence type="ECO:0000259" key="1">
    <source>
        <dbReference type="Pfam" id="PF10593"/>
    </source>
</evidence>
<accession>A0ABP7TLG4</accession>
<protein>
    <recommendedName>
        <fullName evidence="1">Putative endonuclease Z1 domain-containing protein</fullName>
    </recommendedName>
</protein>
<organism evidence="2 3">
    <name type="scientific">Hymenobacter glaciei</name>
    <dbReference type="NCBI Taxonomy" id="877209"/>
    <lineage>
        <taxon>Bacteria</taxon>
        <taxon>Pseudomonadati</taxon>
        <taxon>Bacteroidota</taxon>
        <taxon>Cytophagia</taxon>
        <taxon>Cytophagales</taxon>
        <taxon>Hymenobacteraceae</taxon>
        <taxon>Hymenobacter</taxon>
    </lineage>
</organism>
<sequence length="733" mass="81140">MEPTPTVSTPPTWLVKHGQQTARLKSHLRLPAEAADKLIAETSQIMGLCGNPADDASAETGLALGFVQSGKTMSFTSLIALARDNDYQLVIVVAGTTSVLVAQSIKRLTQDLQLAGANSREWRIIPNPTVSNGLDGIRATLNDYRNTKLPRAMQRTAIIVVMKNKKRLESLTQVMGQLAAELRGVPTLIVDDEADQAGMNTEARPNRRRVANGQAKKQSPVYAQLLKLKDSLPHHTFVQYTATPQAPLFIERQDDLSPNFIKLLTPGTGYTGGERFFASDITDKLVRPIPTGEVYGNDHQFSEPPASLLEAMRIFFLGVAERYATNSSEDNRSMMLHPSQLTGIHQVYYNWVINIKASWERLLNKPETDPDRLELEEDFRAAHSQLTNVAPFDEHLDMLQYAIQSTQVRLLNAAPGSAPQIDWVNHYSFILVGGQAMDRGFTVEGLTVTYMPRGLGTGTADTIQQRARFFGYKEKFLNLCRVYLTRDVRGAFADYVQHEIDLRNRLGPFDAGHPLNDFQRCVVLPSSLTQLTRPAVLSDDTERYHFGGGWITTRAVVGNDTEYQSNKSAIKQLTGNKAFTWQTDEGSAERTPEQIHSVAEVPLAAIVELLRSYSYLSTDDASAFAMLANSLETFSITNQGATGMVYRMSPSRERTRSAVNGKVRQLFQGRNPKKGAGKLTYPGDAEIKSEEHFSLQIHTLKVKVEGAADQHSFALGVWVPASAGVEMVRLASE</sequence>
<dbReference type="EMBL" id="BAABDK010000010">
    <property type="protein sequence ID" value="GAA4027897.1"/>
    <property type="molecule type" value="Genomic_DNA"/>
</dbReference>
<dbReference type="Pfam" id="PF10593">
    <property type="entry name" value="Z1"/>
    <property type="match status" value="1"/>
</dbReference>
<reference evidence="3" key="1">
    <citation type="journal article" date="2019" name="Int. J. Syst. Evol. Microbiol.">
        <title>The Global Catalogue of Microorganisms (GCM) 10K type strain sequencing project: providing services to taxonomists for standard genome sequencing and annotation.</title>
        <authorList>
            <consortium name="The Broad Institute Genomics Platform"/>
            <consortium name="The Broad Institute Genome Sequencing Center for Infectious Disease"/>
            <person name="Wu L."/>
            <person name="Ma J."/>
        </authorList>
    </citation>
    <scope>NUCLEOTIDE SEQUENCE [LARGE SCALE GENOMIC DNA]</scope>
    <source>
        <strain evidence="3">JCM 17225</strain>
    </source>
</reference>
<proteinExistence type="predicted"/>
<gene>
    <name evidence="2" type="ORF">GCM10022409_09890</name>
</gene>
<name>A0ABP7TLG4_9BACT</name>
<dbReference type="Proteomes" id="UP001501469">
    <property type="component" value="Unassembled WGS sequence"/>
</dbReference>
<dbReference type="InterPro" id="IPR018310">
    <property type="entry name" value="Put_endonuclease_Z1-dom"/>
</dbReference>
<keyword evidence="3" id="KW-1185">Reference proteome</keyword>
<feature type="domain" description="Putative endonuclease Z1" evidence="1">
    <location>
        <begin position="307"/>
        <end position="507"/>
    </location>
</feature>
<evidence type="ECO:0000313" key="2">
    <source>
        <dbReference type="EMBL" id="GAA4027897.1"/>
    </source>
</evidence>